<evidence type="ECO:0000313" key="2">
    <source>
        <dbReference type="Proteomes" id="UP000177103"/>
    </source>
</evidence>
<organism evidence="1 2">
    <name type="scientific">Candidatus Woykebacteria bacterium RBG_13_40_7b</name>
    <dbReference type="NCBI Taxonomy" id="1802594"/>
    <lineage>
        <taxon>Bacteria</taxon>
        <taxon>Candidatus Woykeibacteriota</taxon>
    </lineage>
</organism>
<accession>A0A1G1W8P6</accession>
<comment type="caution">
    <text evidence="1">The sequence shown here is derived from an EMBL/GenBank/DDBJ whole genome shotgun (WGS) entry which is preliminary data.</text>
</comment>
<protein>
    <submittedName>
        <fullName evidence="1">Uncharacterized protein</fullName>
    </submittedName>
</protein>
<dbReference type="Proteomes" id="UP000177103">
    <property type="component" value="Unassembled WGS sequence"/>
</dbReference>
<name>A0A1G1W8P6_9BACT</name>
<reference evidence="1 2" key="1">
    <citation type="journal article" date="2016" name="Nat. Commun.">
        <title>Thousands of microbial genomes shed light on interconnected biogeochemical processes in an aquifer system.</title>
        <authorList>
            <person name="Anantharaman K."/>
            <person name="Brown C.T."/>
            <person name="Hug L.A."/>
            <person name="Sharon I."/>
            <person name="Castelle C.J."/>
            <person name="Probst A.J."/>
            <person name="Thomas B.C."/>
            <person name="Singh A."/>
            <person name="Wilkins M.J."/>
            <person name="Karaoz U."/>
            <person name="Brodie E.L."/>
            <person name="Williams K.H."/>
            <person name="Hubbard S.S."/>
            <person name="Banfield J.F."/>
        </authorList>
    </citation>
    <scope>NUCLEOTIDE SEQUENCE [LARGE SCALE GENOMIC DNA]</scope>
</reference>
<evidence type="ECO:0000313" key="1">
    <source>
        <dbReference type="EMBL" id="OGY24035.1"/>
    </source>
</evidence>
<proteinExistence type="predicted"/>
<gene>
    <name evidence="1" type="ORF">A2Y57_02275</name>
</gene>
<sequence length="152" mass="17098">MAKADRPERSENIINAIEKRQAKSKELIIEQLKKTPIVQIACEKAGVGRATYYRWRQEDKDFIKSADEALLEGSLLVNDVAESRLISAIHDQNLGAIIFWLKHHHPNYTTKVEVTAKLKQDDERLTADQKSLLDKALMLTGLGNTTSKEGGN</sequence>
<dbReference type="EMBL" id="MHCQ01000032">
    <property type="protein sequence ID" value="OGY24035.1"/>
    <property type="molecule type" value="Genomic_DNA"/>
</dbReference>
<dbReference type="AlphaFoldDB" id="A0A1G1W8P6"/>
<dbReference type="Gene3D" id="1.10.10.60">
    <property type="entry name" value="Homeodomain-like"/>
    <property type="match status" value="1"/>
</dbReference>